<dbReference type="PANTHER" id="PTHR30290">
    <property type="entry name" value="PERIPLASMIC BINDING COMPONENT OF ABC TRANSPORTER"/>
    <property type="match status" value="1"/>
</dbReference>
<evidence type="ECO:0000313" key="6">
    <source>
        <dbReference type="EMBL" id="EMB30675.1"/>
    </source>
</evidence>
<evidence type="ECO:0000256" key="1">
    <source>
        <dbReference type="ARBA" id="ARBA00005695"/>
    </source>
</evidence>
<dbReference type="PANTHER" id="PTHR30290:SF9">
    <property type="entry name" value="OLIGOPEPTIDE-BINDING PROTEIN APPA"/>
    <property type="match status" value="1"/>
</dbReference>
<reference evidence="6" key="1">
    <citation type="submission" date="2012-01" db="EMBL/GenBank/DDBJ databases">
        <title>The Genome Sequence of Treponema denticola H-22.</title>
        <authorList>
            <consortium name="The Broad Institute Genome Sequencing Platform"/>
            <person name="Earl A."/>
            <person name="Ward D."/>
            <person name="Feldgarden M."/>
            <person name="Gevers D."/>
            <person name="Blanton J.M."/>
            <person name="Fenno C.J."/>
            <person name="Baranova O.V."/>
            <person name="Mathney J."/>
            <person name="Dewhirst F.E."/>
            <person name="Izard J."/>
            <person name="Young S.K."/>
            <person name="Zeng Q."/>
            <person name="Gargeya S."/>
            <person name="Fitzgerald M."/>
            <person name="Haas B."/>
            <person name="Abouelleil A."/>
            <person name="Alvarado L."/>
            <person name="Arachchi H.M."/>
            <person name="Berlin A."/>
            <person name="Chapman S.B."/>
            <person name="Gearin G."/>
            <person name="Goldberg J."/>
            <person name="Griggs A."/>
            <person name="Gujja S."/>
            <person name="Hansen M."/>
            <person name="Heiman D."/>
            <person name="Howarth C."/>
            <person name="Larimer J."/>
            <person name="Lui A."/>
            <person name="MacDonald P.J.P."/>
            <person name="McCowen C."/>
            <person name="Montmayeur A."/>
            <person name="Murphy C."/>
            <person name="Neiman D."/>
            <person name="Pearson M."/>
            <person name="Priest M."/>
            <person name="Roberts A."/>
            <person name="Saif S."/>
            <person name="Shea T."/>
            <person name="Sisk P."/>
            <person name="Stolte C."/>
            <person name="Sykes S."/>
            <person name="Wortman J."/>
            <person name="Nusbaum C."/>
            <person name="Birren B."/>
        </authorList>
    </citation>
    <scope>NUCLEOTIDE SEQUENCE [LARGE SCALE GENOMIC DNA]</scope>
    <source>
        <strain evidence="6">H-22</strain>
    </source>
</reference>
<dbReference type="EMBL" id="AGDV01000021">
    <property type="protein sequence ID" value="EMB30675.1"/>
    <property type="molecule type" value="Genomic_DNA"/>
</dbReference>
<dbReference type="AlphaFoldDB" id="A0A0E2E1Q9"/>
<sequence>MKTLKRLTMLILLVSVALGMIACGGTGVGGGAAGKGPIAKAEAIMAEETAAGVPDFTSPPVEDKDLKVPGMPEEVVWITSYPKDLSSKDTKKGGTLHLSLSEYPTTFRYVGPESNLVTRPLMRVNAALLDVNAETQEYMPYAATHWAFGADNQTVYYKLNEHMKWSDGVPCTADDFIFCWESYCSPNLEDPWYNNQYKKYEVKKINDYCISIKYLESDKLPKVSLLSETAFIPRPKHFHNGEVKKGWYNEYNWKVEPTTGPYIVNADKCVQGEMLIVEKVKDWWGHEYPYWKNRCNIDTVEYKVITGGQDMVENYFWNGELDYFYMNIPATWRRCATNENITKGYVDRWVANYLPLQGVQGIFFNTQFPLFSNKKVRQAMYYAIDIQGMIDQALYGEYKRNHNIGLGQIWGGIDFNDHSIRKPDFNPDTARKMLGEAGYTVVGSDGILQNAKGERVSFELLYAAPNHTERLSILKEQAKKAGVEIELKMMESGAFNTLLNKKHQAYWGGMSTWYEPSYWQYFSKANAEKVSTNNSFGWWSEEMEKLLAFEESGPPLAEKAENNKKIERLVHEEALVIPHYYLDFVRSGVWKWIRMPSWGNRKLDYDEDFMNYKSYMWIDEDIRQEVLKAKAEGKTFEPRVWTPSARYISE</sequence>
<name>A0A0E2E1Q9_TREDN</name>
<dbReference type="Pfam" id="PF00496">
    <property type="entry name" value="SBP_bac_5"/>
    <property type="match status" value="1"/>
</dbReference>
<feature type="chain" id="PRO_5002393542" description="Solute-binding protein family 5 domain-containing protein" evidence="4">
    <location>
        <begin position="23"/>
        <end position="650"/>
    </location>
</feature>
<keyword evidence="2" id="KW-0813">Transport</keyword>
<comment type="similarity">
    <text evidence="1">Belongs to the bacterial solute-binding protein 5 family.</text>
</comment>
<feature type="signal peptide" evidence="4">
    <location>
        <begin position="1"/>
        <end position="22"/>
    </location>
</feature>
<dbReference type="GO" id="GO:1904680">
    <property type="term" value="F:peptide transmembrane transporter activity"/>
    <property type="evidence" value="ECO:0007669"/>
    <property type="project" value="TreeGrafter"/>
</dbReference>
<keyword evidence="3 4" id="KW-0732">Signal</keyword>
<evidence type="ECO:0000256" key="4">
    <source>
        <dbReference type="SAM" id="SignalP"/>
    </source>
</evidence>
<proteinExistence type="inferred from homology"/>
<accession>A0A0E2E1Q9</accession>
<evidence type="ECO:0000256" key="3">
    <source>
        <dbReference type="ARBA" id="ARBA00022729"/>
    </source>
</evidence>
<dbReference type="PATRIC" id="fig|999432.5.peg.2452"/>
<dbReference type="SUPFAM" id="SSF53850">
    <property type="entry name" value="Periplasmic binding protein-like II"/>
    <property type="match status" value="1"/>
</dbReference>
<dbReference type="PROSITE" id="PS51257">
    <property type="entry name" value="PROKAR_LIPOPROTEIN"/>
    <property type="match status" value="1"/>
</dbReference>
<dbReference type="InterPro" id="IPR000914">
    <property type="entry name" value="SBP_5_dom"/>
</dbReference>
<evidence type="ECO:0000259" key="5">
    <source>
        <dbReference type="Pfam" id="PF00496"/>
    </source>
</evidence>
<dbReference type="GO" id="GO:0015833">
    <property type="term" value="P:peptide transport"/>
    <property type="evidence" value="ECO:0007669"/>
    <property type="project" value="TreeGrafter"/>
</dbReference>
<dbReference type="Gene3D" id="3.40.190.10">
    <property type="entry name" value="Periplasmic binding protein-like II"/>
    <property type="match status" value="1"/>
</dbReference>
<evidence type="ECO:0000256" key="2">
    <source>
        <dbReference type="ARBA" id="ARBA00022448"/>
    </source>
</evidence>
<dbReference type="InterPro" id="IPR039424">
    <property type="entry name" value="SBP_5"/>
</dbReference>
<feature type="domain" description="Solute-binding protein family 5" evidence="5">
    <location>
        <begin position="138"/>
        <end position="521"/>
    </location>
</feature>
<dbReference type="RefSeq" id="WP_002685859.1">
    <property type="nucleotide sequence ID" value="NZ_CM001795.1"/>
</dbReference>
<gene>
    <name evidence="6" type="ORF">HMPREF9726_02360</name>
</gene>
<protein>
    <recommendedName>
        <fullName evidence="5">Solute-binding protein family 5 domain-containing protein</fullName>
    </recommendedName>
</protein>
<dbReference type="HOGENOM" id="CLU_026689_0_0_12"/>
<comment type="caution">
    <text evidence="6">The sequence shown here is derived from an EMBL/GenBank/DDBJ whole genome shotgun (WGS) entry which is preliminary data.</text>
</comment>
<dbReference type="Proteomes" id="UP000011705">
    <property type="component" value="Chromosome"/>
</dbReference>
<dbReference type="Gene3D" id="3.10.105.10">
    <property type="entry name" value="Dipeptide-binding Protein, Domain 3"/>
    <property type="match status" value="1"/>
</dbReference>
<organism evidence="6">
    <name type="scientific">Treponema denticola H-22</name>
    <dbReference type="NCBI Taxonomy" id="999432"/>
    <lineage>
        <taxon>Bacteria</taxon>
        <taxon>Pseudomonadati</taxon>
        <taxon>Spirochaetota</taxon>
        <taxon>Spirochaetia</taxon>
        <taxon>Spirochaetales</taxon>
        <taxon>Treponemataceae</taxon>
        <taxon>Treponema</taxon>
    </lineage>
</organism>